<accession>A0A915EA64</accession>
<organism evidence="1 2">
    <name type="scientific">Ditylenchus dipsaci</name>
    <dbReference type="NCBI Taxonomy" id="166011"/>
    <lineage>
        <taxon>Eukaryota</taxon>
        <taxon>Metazoa</taxon>
        <taxon>Ecdysozoa</taxon>
        <taxon>Nematoda</taxon>
        <taxon>Chromadorea</taxon>
        <taxon>Rhabditida</taxon>
        <taxon>Tylenchina</taxon>
        <taxon>Tylenchomorpha</taxon>
        <taxon>Sphaerularioidea</taxon>
        <taxon>Anguinidae</taxon>
        <taxon>Anguininae</taxon>
        <taxon>Ditylenchus</taxon>
    </lineage>
</organism>
<dbReference type="WBParaSite" id="jg316">
    <property type="protein sequence ID" value="jg316"/>
    <property type="gene ID" value="jg316"/>
</dbReference>
<name>A0A915EA64_9BILA</name>
<evidence type="ECO:0000313" key="2">
    <source>
        <dbReference type="WBParaSite" id="jg316"/>
    </source>
</evidence>
<evidence type="ECO:0000313" key="1">
    <source>
        <dbReference type="Proteomes" id="UP000887574"/>
    </source>
</evidence>
<protein>
    <submittedName>
        <fullName evidence="2">Uncharacterized protein</fullName>
    </submittedName>
</protein>
<dbReference type="Proteomes" id="UP000887574">
    <property type="component" value="Unplaced"/>
</dbReference>
<proteinExistence type="predicted"/>
<keyword evidence="1" id="KW-1185">Reference proteome</keyword>
<sequence length="97" mass="11104">MNQEVTPVYANKPGVRPRQIQFPVNCLCRSAPVQFKSLQSNAQAPVKYSKQLRQFSAKRQAKQAILQSYGKWKQFSSSLSSLCGQIKPKLQFLFKRL</sequence>
<dbReference type="AlphaFoldDB" id="A0A915EA64"/>
<reference evidence="2" key="1">
    <citation type="submission" date="2022-11" db="UniProtKB">
        <authorList>
            <consortium name="WormBaseParasite"/>
        </authorList>
    </citation>
    <scope>IDENTIFICATION</scope>
</reference>